<sequence length="257" mass="29492">MSELMARPIFVVGCQRSGTTMLRLMLDSHPHIACGPETRFLADLERVVGADWKRLSQYGFSQEEWLARIAAFFGGIQSDYAAAHGKVRWADKSPRYALSMDFITRVFPDAQVVHVIRDGRDVAVSHRKRFGYWSSVKSSVKWPRYIAAARAAGSRMPEGQYLELRYEDLVGDGEATLRRLFDFLGEPWDPAVLEFDKQRHDVPQRYHQQLNARRGMAGTTDAVYASRVGTYRRELDPFMRTLLWLTARPTLKELGYL</sequence>
<evidence type="ECO:0000313" key="2">
    <source>
        <dbReference type="EMBL" id="TQL59065.1"/>
    </source>
</evidence>
<protein>
    <submittedName>
        <fullName evidence="2">Sulfotransferase family protein</fullName>
    </submittedName>
</protein>
<dbReference type="AlphaFoldDB" id="A0A542ZFE3"/>
<keyword evidence="3" id="KW-1185">Reference proteome</keyword>
<gene>
    <name evidence="2" type="ORF">FB474_0411</name>
</gene>
<dbReference type="Proteomes" id="UP000319514">
    <property type="component" value="Unassembled WGS sequence"/>
</dbReference>
<name>A0A542ZFE3_9MICO</name>
<dbReference type="PANTHER" id="PTHR12788:SF10">
    <property type="entry name" value="PROTEIN-TYROSINE SULFOTRANSFERASE"/>
    <property type="match status" value="1"/>
</dbReference>
<keyword evidence="1 2" id="KW-0808">Transferase</keyword>
<proteinExistence type="predicted"/>
<reference evidence="2 3" key="1">
    <citation type="submission" date="2019-06" db="EMBL/GenBank/DDBJ databases">
        <title>Sequencing the genomes of 1000 actinobacteria strains.</title>
        <authorList>
            <person name="Klenk H.-P."/>
        </authorList>
    </citation>
    <scope>NUCLEOTIDE SEQUENCE [LARGE SCALE GENOMIC DNA]</scope>
    <source>
        <strain evidence="2 3">DSM 18082</strain>
    </source>
</reference>
<organism evidence="2 3">
    <name type="scientific">Oryzihumus leptocrescens</name>
    <dbReference type="NCBI Taxonomy" id="297536"/>
    <lineage>
        <taxon>Bacteria</taxon>
        <taxon>Bacillati</taxon>
        <taxon>Actinomycetota</taxon>
        <taxon>Actinomycetes</taxon>
        <taxon>Micrococcales</taxon>
        <taxon>Intrasporangiaceae</taxon>
        <taxon>Oryzihumus</taxon>
    </lineage>
</organism>
<evidence type="ECO:0000313" key="3">
    <source>
        <dbReference type="Proteomes" id="UP000319514"/>
    </source>
</evidence>
<dbReference type="InterPro" id="IPR027417">
    <property type="entry name" value="P-loop_NTPase"/>
</dbReference>
<accession>A0A542ZFE3</accession>
<dbReference type="EMBL" id="VFOQ01000001">
    <property type="protein sequence ID" value="TQL59065.1"/>
    <property type="molecule type" value="Genomic_DNA"/>
</dbReference>
<dbReference type="InterPro" id="IPR026634">
    <property type="entry name" value="TPST-like"/>
</dbReference>
<comment type="caution">
    <text evidence="2">The sequence shown here is derived from an EMBL/GenBank/DDBJ whole genome shotgun (WGS) entry which is preliminary data.</text>
</comment>
<evidence type="ECO:0000256" key="1">
    <source>
        <dbReference type="ARBA" id="ARBA00022679"/>
    </source>
</evidence>
<dbReference type="GO" id="GO:0008476">
    <property type="term" value="F:protein-tyrosine sulfotransferase activity"/>
    <property type="evidence" value="ECO:0007669"/>
    <property type="project" value="InterPro"/>
</dbReference>
<dbReference type="Pfam" id="PF13469">
    <property type="entry name" value="Sulfotransfer_3"/>
    <property type="match status" value="1"/>
</dbReference>
<dbReference type="Gene3D" id="3.40.50.300">
    <property type="entry name" value="P-loop containing nucleotide triphosphate hydrolases"/>
    <property type="match status" value="1"/>
</dbReference>
<dbReference type="OrthoDB" id="9777890at2"/>
<dbReference type="SUPFAM" id="SSF52540">
    <property type="entry name" value="P-loop containing nucleoside triphosphate hydrolases"/>
    <property type="match status" value="1"/>
</dbReference>
<dbReference type="RefSeq" id="WP_141787133.1">
    <property type="nucleotide sequence ID" value="NZ_BAAAKX010000009.1"/>
</dbReference>
<dbReference type="PANTHER" id="PTHR12788">
    <property type="entry name" value="PROTEIN-TYROSINE SULFOTRANSFERASE 2"/>
    <property type="match status" value="1"/>
</dbReference>